<name>A0A1Q5ZW67_9SPHI</name>
<evidence type="ECO:0000313" key="2">
    <source>
        <dbReference type="Proteomes" id="UP000186720"/>
    </source>
</evidence>
<dbReference type="Proteomes" id="UP000186720">
    <property type="component" value="Unassembled WGS sequence"/>
</dbReference>
<dbReference type="STRING" id="1302689.RG47T_1395"/>
<proteinExistence type="predicted"/>
<dbReference type="EMBL" id="MPPL01000001">
    <property type="protein sequence ID" value="OKS85948.1"/>
    <property type="molecule type" value="Genomic_DNA"/>
</dbReference>
<protein>
    <submittedName>
        <fullName evidence="1">Uncharacterized protein</fullName>
    </submittedName>
</protein>
<organism evidence="1 2">
    <name type="scientific">Mucilaginibacter polytrichastri</name>
    <dbReference type="NCBI Taxonomy" id="1302689"/>
    <lineage>
        <taxon>Bacteria</taxon>
        <taxon>Pseudomonadati</taxon>
        <taxon>Bacteroidota</taxon>
        <taxon>Sphingobacteriia</taxon>
        <taxon>Sphingobacteriales</taxon>
        <taxon>Sphingobacteriaceae</taxon>
        <taxon>Mucilaginibacter</taxon>
    </lineage>
</organism>
<reference evidence="1 2" key="1">
    <citation type="submission" date="2016-11" db="EMBL/GenBank/DDBJ databases">
        <title>Whole Genome Sequencing of Mucilaginibacter polytrichastri RG4-7(T) isolated from the moss sample.</title>
        <authorList>
            <person name="Li Y."/>
        </authorList>
    </citation>
    <scope>NUCLEOTIDE SEQUENCE [LARGE SCALE GENOMIC DNA]</scope>
    <source>
        <strain evidence="1 2">RG4-7</strain>
    </source>
</reference>
<gene>
    <name evidence="1" type="ORF">RG47T_1395</name>
</gene>
<keyword evidence="2" id="KW-1185">Reference proteome</keyword>
<dbReference type="AlphaFoldDB" id="A0A1Q5ZW67"/>
<sequence>MPVSNIKTQSKFLSKCFFILESLSQLVRLTITRYGVTF</sequence>
<evidence type="ECO:0000313" key="1">
    <source>
        <dbReference type="EMBL" id="OKS85948.1"/>
    </source>
</evidence>
<accession>A0A1Q5ZW67</accession>
<comment type="caution">
    <text evidence="1">The sequence shown here is derived from an EMBL/GenBank/DDBJ whole genome shotgun (WGS) entry which is preliminary data.</text>
</comment>